<keyword evidence="3" id="KW-1185">Reference proteome</keyword>
<dbReference type="InterPro" id="IPR011944">
    <property type="entry name" value="Steroid_delta5-4_isomerase"/>
</dbReference>
<dbReference type="RefSeq" id="WP_345467224.1">
    <property type="nucleotide sequence ID" value="NZ_BAABRP010000018.1"/>
</dbReference>
<dbReference type="Pfam" id="PF13474">
    <property type="entry name" value="SnoaL_3"/>
    <property type="match status" value="1"/>
</dbReference>
<evidence type="ECO:0000313" key="3">
    <source>
        <dbReference type="Proteomes" id="UP001401887"/>
    </source>
</evidence>
<accession>A0ABP9WAV0</accession>
<organism evidence="2 3">
    <name type="scientific">Deinococcus carri</name>
    <dbReference type="NCBI Taxonomy" id="1211323"/>
    <lineage>
        <taxon>Bacteria</taxon>
        <taxon>Thermotogati</taxon>
        <taxon>Deinococcota</taxon>
        <taxon>Deinococci</taxon>
        <taxon>Deinococcales</taxon>
        <taxon>Deinococcaceae</taxon>
        <taxon>Deinococcus</taxon>
    </lineage>
</organism>
<protein>
    <recommendedName>
        <fullName evidence="1">SnoaL-like domain-containing protein</fullName>
    </recommendedName>
</protein>
<evidence type="ECO:0000259" key="1">
    <source>
        <dbReference type="Pfam" id="PF13474"/>
    </source>
</evidence>
<dbReference type="NCBIfam" id="TIGR02246">
    <property type="entry name" value="SgcJ/EcaC family oxidoreductase"/>
    <property type="match status" value="1"/>
</dbReference>
<dbReference type="CDD" id="cd00531">
    <property type="entry name" value="NTF2_like"/>
    <property type="match status" value="1"/>
</dbReference>
<dbReference type="InterPro" id="IPR032710">
    <property type="entry name" value="NTF2-like_dom_sf"/>
</dbReference>
<comment type="caution">
    <text evidence="2">The sequence shown here is derived from an EMBL/GenBank/DDBJ whole genome shotgun (WGS) entry which is preliminary data.</text>
</comment>
<dbReference type="Gene3D" id="3.10.450.50">
    <property type="match status" value="1"/>
</dbReference>
<sequence length="138" mass="15374">MTKPEQVLEAYRAAVYAKDVDALLSLYDEDVCVFDMWGSWSYDGADAWRGMVTNWFASLGTERVVVALEDVQTTLADGLAVIRAFVTYTGVSAEGNTLRAMHNRLTCVLRQQGDGWKIVHEHSSAPADFETGRVILQR</sequence>
<gene>
    <name evidence="2" type="ORF">Dcar01_03238</name>
</gene>
<dbReference type="Proteomes" id="UP001401887">
    <property type="component" value="Unassembled WGS sequence"/>
</dbReference>
<evidence type="ECO:0000313" key="2">
    <source>
        <dbReference type="EMBL" id="GAA5514482.1"/>
    </source>
</evidence>
<dbReference type="EMBL" id="BAABRP010000018">
    <property type="protein sequence ID" value="GAA5514482.1"/>
    <property type="molecule type" value="Genomic_DNA"/>
</dbReference>
<feature type="domain" description="SnoaL-like" evidence="1">
    <location>
        <begin position="5"/>
        <end position="127"/>
    </location>
</feature>
<reference evidence="2 3" key="1">
    <citation type="submission" date="2024-02" db="EMBL/GenBank/DDBJ databases">
        <title>Deinococcus carri NBRC 110142.</title>
        <authorList>
            <person name="Ichikawa N."/>
            <person name="Katano-Makiyama Y."/>
            <person name="Hidaka K."/>
        </authorList>
    </citation>
    <scope>NUCLEOTIDE SEQUENCE [LARGE SCALE GENOMIC DNA]</scope>
    <source>
        <strain evidence="2 3">NBRC 110142</strain>
    </source>
</reference>
<dbReference type="InterPro" id="IPR037401">
    <property type="entry name" value="SnoaL-like"/>
</dbReference>
<name>A0ABP9WAV0_9DEIO</name>
<dbReference type="SUPFAM" id="SSF54427">
    <property type="entry name" value="NTF2-like"/>
    <property type="match status" value="1"/>
</dbReference>
<proteinExistence type="predicted"/>